<dbReference type="EMBL" id="CP041242">
    <property type="protein sequence ID" value="QDH70999.1"/>
    <property type="molecule type" value="Genomic_DNA"/>
</dbReference>
<dbReference type="Pfam" id="PF13229">
    <property type="entry name" value="Beta_helix"/>
    <property type="match status" value="1"/>
</dbReference>
<dbReference type="InterPro" id="IPR012334">
    <property type="entry name" value="Pectin_lyas_fold"/>
</dbReference>
<dbReference type="KEGG" id="lyj:FKV23_13575"/>
<accession>A0A514BVD5</accession>
<name>A0A514BVD5_9GAMM</name>
<dbReference type="OrthoDB" id="6029529at2"/>
<evidence type="ECO:0000256" key="1">
    <source>
        <dbReference type="SAM" id="SignalP"/>
    </source>
</evidence>
<feature type="domain" description="Right handed beta helix" evidence="2">
    <location>
        <begin position="71"/>
        <end position="207"/>
    </location>
</feature>
<feature type="chain" id="PRO_5021790633" description="Right handed beta helix domain-containing protein" evidence="1">
    <location>
        <begin position="36"/>
        <end position="294"/>
    </location>
</feature>
<organism evidence="3 4">
    <name type="scientific">Marilutibacter alkalisoli</name>
    <dbReference type="NCBI Taxonomy" id="2591633"/>
    <lineage>
        <taxon>Bacteria</taxon>
        <taxon>Pseudomonadati</taxon>
        <taxon>Pseudomonadota</taxon>
        <taxon>Gammaproteobacteria</taxon>
        <taxon>Lysobacterales</taxon>
        <taxon>Lysobacteraceae</taxon>
        <taxon>Marilutibacter</taxon>
    </lineage>
</organism>
<sequence>MIHAGNQPYRGNYMKRLVTITLVVASLWAANPVQAAESYDNCTGFIDSLPATIGTQGTWCLRKNLSTGMASGHAIEITTNNVTIDCNDFKIGGLAAGPSSATNGIRAFTRQNITVRNCSIRGFYRGILLSGTNSSGHLIENNRLDNNLQTAIEVAGENSLIQNNQVIDTGGNPDTVPWGIYSDGADVLNNSISGVFAVVDNEDVYGIQSFGTGITISGNRVRGLVPTGTTGQARGISSGAEAARISDNHAVVSPSATGVGIAGGSGSFCTGNTVAGFSTAFQNCDAADGSNLSN</sequence>
<dbReference type="InterPro" id="IPR039448">
    <property type="entry name" value="Beta_helix"/>
</dbReference>
<keyword evidence="4" id="KW-1185">Reference proteome</keyword>
<dbReference type="AlphaFoldDB" id="A0A514BVD5"/>
<feature type="signal peptide" evidence="1">
    <location>
        <begin position="1"/>
        <end position="35"/>
    </location>
</feature>
<evidence type="ECO:0000313" key="4">
    <source>
        <dbReference type="Proteomes" id="UP000317199"/>
    </source>
</evidence>
<dbReference type="Proteomes" id="UP000317199">
    <property type="component" value="Chromosome"/>
</dbReference>
<dbReference type="InterPro" id="IPR011050">
    <property type="entry name" value="Pectin_lyase_fold/virulence"/>
</dbReference>
<dbReference type="SUPFAM" id="SSF51126">
    <property type="entry name" value="Pectin lyase-like"/>
    <property type="match status" value="1"/>
</dbReference>
<gene>
    <name evidence="3" type="ORF">FKV23_13575</name>
</gene>
<proteinExistence type="predicted"/>
<evidence type="ECO:0000313" key="3">
    <source>
        <dbReference type="EMBL" id="QDH70999.1"/>
    </source>
</evidence>
<dbReference type="InterPro" id="IPR006626">
    <property type="entry name" value="PbH1"/>
</dbReference>
<dbReference type="SMART" id="SM00710">
    <property type="entry name" value="PbH1"/>
    <property type="match status" value="4"/>
</dbReference>
<dbReference type="Gene3D" id="2.160.20.10">
    <property type="entry name" value="Single-stranded right-handed beta-helix, Pectin lyase-like"/>
    <property type="match status" value="1"/>
</dbReference>
<evidence type="ECO:0000259" key="2">
    <source>
        <dbReference type="Pfam" id="PF13229"/>
    </source>
</evidence>
<protein>
    <recommendedName>
        <fullName evidence="2">Right handed beta helix domain-containing protein</fullName>
    </recommendedName>
</protein>
<reference evidence="3 4" key="1">
    <citation type="submission" date="2019-06" db="EMBL/GenBank/DDBJ databases">
        <title>Lysobacter alkalisoli sp. nov. isolated from saline-alkali soil.</title>
        <authorList>
            <person name="Sun J.-Q."/>
            <person name="Xu L."/>
        </authorList>
    </citation>
    <scope>NUCLEOTIDE SEQUENCE [LARGE SCALE GENOMIC DNA]</scope>
    <source>
        <strain evidence="3 4">SJ-36</strain>
    </source>
</reference>
<keyword evidence="1" id="KW-0732">Signal</keyword>